<keyword evidence="2" id="KW-1185">Reference proteome</keyword>
<comment type="caution">
    <text evidence="1">The sequence shown here is derived from an EMBL/GenBank/DDBJ whole genome shotgun (WGS) entry which is preliminary data.</text>
</comment>
<organism evidence="1 2">
    <name type="scientific">Arachis hypogaea</name>
    <name type="common">Peanut</name>
    <dbReference type="NCBI Taxonomy" id="3818"/>
    <lineage>
        <taxon>Eukaryota</taxon>
        <taxon>Viridiplantae</taxon>
        <taxon>Streptophyta</taxon>
        <taxon>Embryophyta</taxon>
        <taxon>Tracheophyta</taxon>
        <taxon>Spermatophyta</taxon>
        <taxon>Magnoliopsida</taxon>
        <taxon>eudicotyledons</taxon>
        <taxon>Gunneridae</taxon>
        <taxon>Pentapetalae</taxon>
        <taxon>rosids</taxon>
        <taxon>fabids</taxon>
        <taxon>Fabales</taxon>
        <taxon>Fabaceae</taxon>
        <taxon>Papilionoideae</taxon>
        <taxon>50 kb inversion clade</taxon>
        <taxon>dalbergioids sensu lato</taxon>
        <taxon>Dalbergieae</taxon>
        <taxon>Pterocarpus clade</taxon>
        <taxon>Arachis</taxon>
    </lineage>
</organism>
<dbReference type="EMBL" id="SDMP01000020">
    <property type="protein sequence ID" value="RYQ85894.1"/>
    <property type="molecule type" value="Genomic_DNA"/>
</dbReference>
<proteinExistence type="predicted"/>
<reference evidence="1 2" key="1">
    <citation type="submission" date="2019-01" db="EMBL/GenBank/DDBJ databases">
        <title>Sequencing of cultivated peanut Arachis hypogaea provides insights into genome evolution and oil improvement.</title>
        <authorList>
            <person name="Chen X."/>
        </authorList>
    </citation>
    <scope>NUCLEOTIDE SEQUENCE [LARGE SCALE GENOMIC DNA]</scope>
    <source>
        <strain evidence="2">cv. Fuhuasheng</strain>
        <tissue evidence="1">Leaves</tissue>
    </source>
</reference>
<gene>
    <name evidence="1" type="ORF">Ahy_B10g105522</name>
</gene>
<name>A0A444X8B5_ARAHY</name>
<dbReference type="Proteomes" id="UP000289738">
    <property type="component" value="Chromosome B10"/>
</dbReference>
<sequence>MQAMKQFIFSLNHARPQVNGRHCFRCNWATEFVILAAQTPTSNNLRRRPPNDFLIRSPTSSSFPHSIGLFAPIITPTFSTLTTSFSFRNWSPNKGHVSIGTPAHIASKLEFQPQCVKNPPIEGCDSISS</sequence>
<evidence type="ECO:0000313" key="2">
    <source>
        <dbReference type="Proteomes" id="UP000289738"/>
    </source>
</evidence>
<dbReference type="AlphaFoldDB" id="A0A444X8B5"/>
<evidence type="ECO:0000313" key="1">
    <source>
        <dbReference type="EMBL" id="RYQ85894.1"/>
    </source>
</evidence>
<protein>
    <submittedName>
        <fullName evidence="1">Uncharacterized protein</fullName>
    </submittedName>
</protein>
<accession>A0A444X8B5</accession>